<dbReference type="Gene3D" id="3.40.50.2300">
    <property type="match status" value="2"/>
</dbReference>
<dbReference type="RefSeq" id="WP_158422521.1">
    <property type="nucleotide sequence ID" value="NZ_JAOQJL010000037.1"/>
</dbReference>
<gene>
    <name evidence="6" type="ORF">OCV61_15095</name>
</gene>
<keyword evidence="3 4" id="KW-0732">Signal</keyword>
<evidence type="ECO:0000259" key="5">
    <source>
        <dbReference type="Pfam" id="PF13407"/>
    </source>
</evidence>
<dbReference type="InterPro" id="IPR025997">
    <property type="entry name" value="SBP_2_dom"/>
</dbReference>
<name>A0ABT2TWU3_9FIRM</name>
<feature type="chain" id="PRO_5047018803" evidence="4">
    <location>
        <begin position="21"/>
        <end position="323"/>
    </location>
</feature>
<dbReference type="EMBL" id="JAOQJL010000037">
    <property type="protein sequence ID" value="MCU6766713.1"/>
    <property type="molecule type" value="Genomic_DNA"/>
</dbReference>
<reference evidence="6 7" key="1">
    <citation type="journal article" date="2021" name="ISME Commun">
        <title>Automated analysis of genomic sequences facilitates high-throughput and comprehensive description of bacteria.</title>
        <authorList>
            <person name="Hitch T.C.A."/>
        </authorList>
    </citation>
    <scope>NUCLEOTIDE SEQUENCE [LARGE SCALE GENOMIC DNA]</scope>
    <source>
        <strain evidence="6 7">Sanger_23</strain>
    </source>
</reference>
<dbReference type="SUPFAM" id="SSF53822">
    <property type="entry name" value="Periplasmic binding protein-like I"/>
    <property type="match status" value="1"/>
</dbReference>
<evidence type="ECO:0000313" key="6">
    <source>
        <dbReference type="EMBL" id="MCU6766713.1"/>
    </source>
</evidence>
<dbReference type="PANTHER" id="PTHR46847:SF3">
    <property type="entry name" value="GALACTOFURANOSE-BINDING PROTEIN YTFQ"/>
    <property type="match status" value="1"/>
</dbReference>
<proteinExistence type="inferred from homology"/>
<comment type="subcellular location">
    <subcellularLocation>
        <location evidence="1">Cell envelope</location>
    </subcellularLocation>
</comment>
<keyword evidence="7" id="KW-1185">Reference proteome</keyword>
<dbReference type="PANTHER" id="PTHR46847">
    <property type="entry name" value="D-ALLOSE-BINDING PERIPLASMIC PROTEIN-RELATED"/>
    <property type="match status" value="1"/>
</dbReference>
<feature type="domain" description="Periplasmic binding protein" evidence="5">
    <location>
        <begin position="43"/>
        <end position="277"/>
    </location>
</feature>
<sequence length="323" mass="34992">MKKRTLVLLMIGALTTTGSATLVNAETSEDAPKETFKVGFAENTYTGDWRACEVADIEEKAKEYGYELVMTNADLDIEKQIGDVEDLIAQDCDLIVIVPVDAEAIAPAFEACKEAGIPVIDMDTEYTSGVFGEDFITTIRSDQYEQGKAAGKWVVDTYGTEDSVTVLEITGTMGQSDAQNRHNGFADYVADYDNVEVITQSGDWSATTAQNVVQNVAQTSEFDVVYSHGGDMIPGIILGLKQAGLKPTEDVGVITVDSPFQVLDSIKDGETTAAITCTPRGGDTLFSCIDSYRTGEELEETYLVPMNTITSDNVDEVYDSEGY</sequence>
<accession>A0ABT2TWU3</accession>
<dbReference type="Proteomes" id="UP001652409">
    <property type="component" value="Unassembled WGS sequence"/>
</dbReference>
<organism evidence="6 7">
    <name type="scientific">Blautia ammoniilytica</name>
    <dbReference type="NCBI Taxonomy" id="2981782"/>
    <lineage>
        <taxon>Bacteria</taxon>
        <taxon>Bacillati</taxon>
        <taxon>Bacillota</taxon>
        <taxon>Clostridia</taxon>
        <taxon>Lachnospirales</taxon>
        <taxon>Lachnospiraceae</taxon>
        <taxon>Blautia</taxon>
    </lineage>
</organism>
<evidence type="ECO:0000256" key="4">
    <source>
        <dbReference type="SAM" id="SignalP"/>
    </source>
</evidence>
<dbReference type="InterPro" id="IPR028082">
    <property type="entry name" value="Peripla_BP_I"/>
</dbReference>
<comment type="similarity">
    <text evidence="2">Belongs to the bacterial solute-binding protein 2 family.</text>
</comment>
<dbReference type="Pfam" id="PF13407">
    <property type="entry name" value="Peripla_BP_4"/>
    <property type="match status" value="1"/>
</dbReference>
<comment type="caution">
    <text evidence="6">The sequence shown here is derived from an EMBL/GenBank/DDBJ whole genome shotgun (WGS) entry which is preliminary data.</text>
</comment>
<dbReference type="CDD" id="cd06309">
    <property type="entry name" value="PBP1_galactofuranose_YtfQ-like"/>
    <property type="match status" value="1"/>
</dbReference>
<evidence type="ECO:0000313" key="7">
    <source>
        <dbReference type="Proteomes" id="UP001652409"/>
    </source>
</evidence>
<protein>
    <submittedName>
        <fullName evidence="6">ABC transporter substrate-binding protein</fullName>
    </submittedName>
</protein>
<evidence type="ECO:0000256" key="3">
    <source>
        <dbReference type="ARBA" id="ARBA00022729"/>
    </source>
</evidence>
<feature type="signal peptide" evidence="4">
    <location>
        <begin position="1"/>
        <end position="20"/>
    </location>
</feature>
<evidence type="ECO:0000256" key="1">
    <source>
        <dbReference type="ARBA" id="ARBA00004196"/>
    </source>
</evidence>
<evidence type="ECO:0000256" key="2">
    <source>
        <dbReference type="ARBA" id="ARBA00007639"/>
    </source>
</evidence>